<dbReference type="EMBL" id="JADBEM010000001">
    <property type="protein sequence ID" value="MBE1606583.1"/>
    <property type="molecule type" value="Genomic_DNA"/>
</dbReference>
<gene>
    <name evidence="3" type="ORF">HEB94_003431</name>
</gene>
<sequence length="248" mass="25152">MSMDFSGSLSGNTALVTGATAGIGRAVAVQLAGLGAEVVVHGRDPDRGAETAREIEAAGGKARFEAADLSVPDEVRRLAEAVGPVDILINNAGVYRFASTVETDDAFFDLHFDLNLRAPFILVQKLVPGMAARGHGSVVNLSTFGASVPARTAGVYGASKAGLELMTKIWADEFGPSGVRVNAVAAGPTHTPGTAGGVADALTGAITLGRAAEAEEIARVIVFLTTPSASYVNGSVVQVHGGLRAVSG</sequence>
<dbReference type="CDD" id="cd05233">
    <property type="entry name" value="SDR_c"/>
    <property type="match status" value="1"/>
</dbReference>
<name>A0A927MXK3_9ACTN</name>
<accession>A0A927MXK3</accession>
<keyword evidence="4" id="KW-1185">Reference proteome</keyword>
<dbReference type="PANTHER" id="PTHR43639:SF1">
    <property type="entry name" value="SHORT-CHAIN DEHYDROGENASE_REDUCTASE FAMILY PROTEIN"/>
    <property type="match status" value="1"/>
</dbReference>
<dbReference type="Proteomes" id="UP000638648">
    <property type="component" value="Unassembled WGS sequence"/>
</dbReference>
<proteinExistence type="inferred from homology"/>
<evidence type="ECO:0000256" key="2">
    <source>
        <dbReference type="ARBA" id="ARBA00023002"/>
    </source>
</evidence>
<dbReference type="InterPro" id="IPR002347">
    <property type="entry name" value="SDR_fam"/>
</dbReference>
<dbReference type="InterPro" id="IPR036291">
    <property type="entry name" value="NAD(P)-bd_dom_sf"/>
</dbReference>
<dbReference type="AlphaFoldDB" id="A0A927MXK3"/>
<dbReference type="PRINTS" id="PR00081">
    <property type="entry name" value="GDHRDH"/>
</dbReference>
<dbReference type="FunFam" id="3.40.50.720:FF:000084">
    <property type="entry name" value="Short-chain dehydrogenase reductase"/>
    <property type="match status" value="1"/>
</dbReference>
<dbReference type="RefSeq" id="WP_192750688.1">
    <property type="nucleotide sequence ID" value="NZ_BAABJL010000147.1"/>
</dbReference>
<dbReference type="GO" id="GO:0016491">
    <property type="term" value="F:oxidoreductase activity"/>
    <property type="evidence" value="ECO:0007669"/>
    <property type="project" value="UniProtKB-KW"/>
</dbReference>
<dbReference type="PRINTS" id="PR00080">
    <property type="entry name" value="SDRFAMILY"/>
</dbReference>
<protein>
    <submittedName>
        <fullName evidence="3">NAD(P)-dependent dehydrogenase (Short-subunit alcohol dehydrogenase family)</fullName>
    </submittedName>
</protein>
<dbReference type="Gene3D" id="3.40.50.720">
    <property type="entry name" value="NAD(P)-binding Rossmann-like Domain"/>
    <property type="match status" value="1"/>
</dbReference>
<comment type="caution">
    <text evidence="3">The sequence shown here is derived from an EMBL/GenBank/DDBJ whole genome shotgun (WGS) entry which is preliminary data.</text>
</comment>
<comment type="similarity">
    <text evidence="1">Belongs to the short-chain dehydrogenases/reductases (SDR) family.</text>
</comment>
<evidence type="ECO:0000313" key="3">
    <source>
        <dbReference type="EMBL" id="MBE1606583.1"/>
    </source>
</evidence>
<dbReference type="Pfam" id="PF13561">
    <property type="entry name" value="adh_short_C2"/>
    <property type="match status" value="1"/>
</dbReference>
<keyword evidence="2" id="KW-0560">Oxidoreductase</keyword>
<organism evidence="3 4">
    <name type="scientific">Actinopolymorpha pittospori</name>
    <dbReference type="NCBI Taxonomy" id="648752"/>
    <lineage>
        <taxon>Bacteria</taxon>
        <taxon>Bacillati</taxon>
        <taxon>Actinomycetota</taxon>
        <taxon>Actinomycetes</taxon>
        <taxon>Propionibacteriales</taxon>
        <taxon>Actinopolymorphaceae</taxon>
        <taxon>Actinopolymorpha</taxon>
    </lineage>
</organism>
<evidence type="ECO:0000313" key="4">
    <source>
        <dbReference type="Proteomes" id="UP000638648"/>
    </source>
</evidence>
<reference evidence="3" key="1">
    <citation type="submission" date="2020-10" db="EMBL/GenBank/DDBJ databases">
        <title>Sequencing the genomes of 1000 actinobacteria strains.</title>
        <authorList>
            <person name="Klenk H.-P."/>
        </authorList>
    </citation>
    <scope>NUCLEOTIDE SEQUENCE</scope>
    <source>
        <strain evidence="3">DSM 45354</strain>
    </source>
</reference>
<dbReference type="SUPFAM" id="SSF51735">
    <property type="entry name" value="NAD(P)-binding Rossmann-fold domains"/>
    <property type="match status" value="1"/>
</dbReference>
<evidence type="ECO:0000256" key="1">
    <source>
        <dbReference type="ARBA" id="ARBA00006484"/>
    </source>
</evidence>
<dbReference type="PANTHER" id="PTHR43639">
    <property type="entry name" value="OXIDOREDUCTASE, SHORT-CHAIN DEHYDROGENASE/REDUCTASE FAMILY (AFU_ORTHOLOGUE AFUA_5G02870)"/>
    <property type="match status" value="1"/>
</dbReference>